<evidence type="ECO:0000256" key="3">
    <source>
        <dbReference type="ARBA" id="ARBA00022679"/>
    </source>
</evidence>
<evidence type="ECO:0000259" key="11">
    <source>
        <dbReference type="Pfam" id="PF14840"/>
    </source>
</evidence>
<dbReference type="AlphaFoldDB" id="A0A2U3BEG5"/>
<evidence type="ECO:0000256" key="4">
    <source>
        <dbReference type="ARBA" id="ARBA00022695"/>
    </source>
</evidence>
<dbReference type="RefSeq" id="WP_109318329.1">
    <property type="nucleotide sequence ID" value="NZ_QFWT01000001.1"/>
</dbReference>
<keyword evidence="6" id="KW-0239">DNA-directed DNA polymerase</keyword>
<dbReference type="InterPro" id="IPR032780">
    <property type="entry name" value="DNA_pol3_delt_C"/>
</dbReference>
<evidence type="ECO:0000256" key="2">
    <source>
        <dbReference type="ARBA" id="ARBA00017703"/>
    </source>
</evidence>
<dbReference type="SUPFAM" id="SSF52540">
    <property type="entry name" value="P-loop containing nucleoside triphosphate hydrolases"/>
    <property type="match status" value="1"/>
</dbReference>
<dbReference type="GO" id="GO:0009360">
    <property type="term" value="C:DNA polymerase III complex"/>
    <property type="evidence" value="ECO:0007669"/>
    <property type="project" value="UniProtKB-UniRule"/>
</dbReference>
<evidence type="ECO:0000259" key="10">
    <source>
        <dbReference type="Pfam" id="PF06144"/>
    </source>
</evidence>
<evidence type="ECO:0000256" key="6">
    <source>
        <dbReference type="ARBA" id="ARBA00022932"/>
    </source>
</evidence>
<dbReference type="GO" id="GO:0006261">
    <property type="term" value="P:DNA-templated DNA replication"/>
    <property type="evidence" value="ECO:0007669"/>
    <property type="project" value="TreeGrafter"/>
</dbReference>
<name>A0A2U3BEG5_9VIBR</name>
<dbReference type="PANTHER" id="PTHR34388:SF1">
    <property type="entry name" value="DNA POLYMERASE III SUBUNIT DELTA"/>
    <property type="match status" value="1"/>
</dbReference>
<keyword evidence="4" id="KW-0548">Nucleotidyltransferase</keyword>
<dbReference type="CDD" id="cd18138">
    <property type="entry name" value="HLD_clamp_pol_III_delta"/>
    <property type="match status" value="1"/>
</dbReference>
<comment type="catalytic activity">
    <reaction evidence="8">
        <text>DNA(n) + a 2'-deoxyribonucleoside 5'-triphosphate = DNA(n+1) + diphosphate</text>
        <dbReference type="Rhea" id="RHEA:22508"/>
        <dbReference type="Rhea" id="RHEA-COMP:17339"/>
        <dbReference type="Rhea" id="RHEA-COMP:17340"/>
        <dbReference type="ChEBI" id="CHEBI:33019"/>
        <dbReference type="ChEBI" id="CHEBI:61560"/>
        <dbReference type="ChEBI" id="CHEBI:173112"/>
        <dbReference type="EC" id="2.7.7.7"/>
    </reaction>
</comment>
<dbReference type="SUPFAM" id="SSF48019">
    <property type="entry name" value="post-AAA+ oligomerization domain-like"/>
    <property type="match status" value="1"/>
</dbReference>
<dbReference type="InterPro" id="IPR027417">
    <property type="entry name" value="P-loop_NTPase"/>
</dbReference>
<evidence type="ECO:0000256" key="1">
    <source>
        <dbReference type="ARBA" id="ARBA00012417"/>
    </source>
</evidence>
<dbReference type="InterPro" id="IPR008921">
    <property type="entry name" value="DNA_pol3_clamp-load_cplx_C"/>
</dbReference>
<dbReference type="Proteomes" id="UP000245362">
    <property type="component" value="Unassembled WGS sequence"/>
</dbReference>
<dbReference type="EC" id="2.7.7.7" evidence="1 9"/>
<dbReference type="Pfam" id="PF06144">
    <property type="entry name" value="DNA_pol3_delta"/>
    <property type="match status" value="1"/>
</dbReference>
<evidence type="ECO:0000256" key="8">
    <source>
        <dbReference type="ARBA" id="ARBA00049244"/>
    </source>
</evidence>
<feature type="domain" description="DNA polymerase III delta N-terminal" evidence="10">
    <location>
        <begin position="20"/>
        <end position="138"/>
    </location>
</feature>
<sequence length="343" mass="39355">MRIFADKLPAQLQRELKNVYLIFGNEPLLLSESRDAVITAAKEAGFSEKHYFTLDAQLDWNQVFDCCQALSLFSDKKIIELEVPESGINAAAGKSLVELAEQLNPDVLLIVFGSKLTRQQENAKWFKALHQHGMWVSCLTPDIQRLPQFVQARCRKLNLHPDAQALQMLAQWHEGNLLALVQSLEKLVLLYPDGELTLVRLEEALNRHNHFTPFHWVDALLAGKASRSQRILRQLEAEGVEPVILLRTLQKELTLVVRYKHELQTMPLAQLFDKYRVWQSKRPLYSAILQRLTLKQLNRAFKLLTQAEILTKTQYDQSPWPVIAQITLELCIPEQVNVIPVSV</sequence>
<dbReference type="Pfam" id="PF14840">
    <property type="entry name" value="DNA_pol3_delt_C"/>
    <property type="match status" value="1"/>
</dbReference>
<dbReference type="EMBL" id="QFWT01000001">
    <property type="protein sequence ID" value="PWI35177.1"/>
    <property type="molecule type" value="Genomic_DNA"/>
</dbReference>
<dbReference type="Gene3D" id="1.10.8.60">
    <property type="match status" value="1"/>
</dbReference>
<reference evidence="12 13" key="1">
    <citation type="submission" date="2018-05" db="EMBL/GenBank/DDBJ databases">
        <title>Vibrio limimaris sp. nov., isolated from marine sediment.</title>
        <authorList>
            <person name="Li C.-M."/>
        </authorList>
    </citation>
    <scope>NUCLEOTIDE SEQUENCE [LARGE SCALE GENOMIC DNA]</scope>
    <source>
        <strain evidence="12 13">E4404</strain>
    </source>
</reference>
<keyword evidence="3" id="KW-0808">Transferase</keyword>
<dbReference type="Gene3D" id="3.40.50.300">
    <property type="entry name" value="P-loop containing nucleotide triphosphate hydrolases"/>
    <property type="match status" value="1"/>
</dbReference>
<comment type="caution">
    <text evidence="12">The sequence shown here is derived from an EMBL/GenBank/DDBJ whole genome shotgun (WGS) entry which is preliminary data.</text>
</comment>
<proteinExistence type="inferred from homology"/>
<dbReference type="PANTHER" id="PTHR34388">
    <property type="entry name" value="DNA POLYMERASE III SUBUNIT DELTA"/>
    <property type="match status" value="1"/>
</dbReference>
<evidence type="ECO:0000313" key="13">
    <source>
        <dbReference type="Proteomes" id="UP000245362"/>
    </source>
</evidence>
<keyword evidence="13" id="KW-1185">Reference proteome</keyword>
<evidence type="ECO:0000256" key="9">
    <source>
        <dbReference type="NCBIfam" id="TIGR01128"/>
    </source>
</evidence>
<evidence type="ECO:0000256" key="7">
    <source>
        <dbReference type="ARBA" id="ARBA00034754"/>
    </source>
</evidence>
<evidence type="ECO:0000313" key="12">
    <source>
        <dbReference type="EMBL" id="PWI35177.1"/>
    </source>
</evidence>
<dbReference type="Gene3D" id="1.20.272.10">
    <property type="match status" value="1"/>
</dbReference>
<gene>
    <name evidence="12" type="ORF">DI392_02615</name>
</gene>
<dbReference type="InterPro" id="IPR010372">
    <property type="entry name" value="DNA_pol3_delta_N"/>
</dbReference>
<organism evidence="12 13">
    <name type="scientific">Vibrio albus</name>
    <dbReference type="NCBI Taxonomy" id="2200953"/>
    <lineage>
        <taxon>Bacteria</taxon>
        <taxon>Pseudomonadati</taxon>
        <taxon>Pseudomonadota</taxon>
        <taxon>Gammaproteobacteria</taxon>
        <taxon>Vibrionales</taxon>
        <taxon>Vibrionaceae</taxon>
        <taxon>Vibrio</taxon>
    </lineage>
</organism>
<accession>A0A2U3BEG5</accession>
<dbReference type="NCBIfam" id="TIGR01128">
    <property type="entry name" value="holA"/>
    <property type="match status" value="1"/>
</dbReference>
<evidence type="ECO:0000256" key="5">
    <source>
        <dbReference type="ARBA" id="ARBA00022705"/>
    </source>
</evidence>
<dbReference type="OrthoDB" id="9770982at2"/>
<feature type="domain" description="DNA polymerase III subunit delta C-terminal" evidence="11">
    <location>
        <begin position="213"/>
        <end position="331"/>
    </location>
</feature>
<protein>
    <recommendedName>
        <fullName evidence="2 9">DNA polymerase III subunit delta</fullName>
        <ecNumber evidence="1 9">2.7.7.7</ecNumber>
    </recommendedName>
</protein>
<dbReference type="GO" id="GO:0003677">
    <property type="term" value="F:DNA binding"/>
    <property type="evidence" value="ECO:0007669"/>
    <property type="project" value="InterPro"/>
</dbReference>
<dbReference type="InterPro" id="IPR005790">
    <property type="entry name" value="DNA_polIII_delta"/>
</dbReference>
<comment type="similarity">
    <text evidence="7">Belongs to the DNA polymerase HolA subunit family.</text>
</comment>
<dbReference type="GO" id="GO:0003887">
    <property type="term" value="F:DNA-directed DNA polymerase activity"/>
    <property type="evidence" value="ECO:0007669"/>
    <property type="project" value="UniProtKB-UniRule"/>
</dbReference>
<keyword evidence="5" id="KW-0235">DNA replication</keyword>